<accession>A0A9N8W4S3</accession>
<dbReference type="EMBL" id="CAJVPP010000382">
    <property type="protein sequence ID" value="CAG8477036.1"/>
    <property type="molecule type" value="Genomic_DNA"/>
</dbReference>
<keyword evidence="3" id="KW-0119">Carbohydrate metabolism</keyword>
<dbReference type="PANTHER" id="PTHR36050">
    <property type="entry name" value="O-FUCOSYLTRANSFERASE 30"/>
    <property type="match status" value="1"/>
</dbReference>
<evidence type="ECO:0000313" key="5">
    <source>
        <dbReference type="Proteomes" id="UP000789375"/>
    </source>
</evidence>
<protein>
    <submittedName>
        <fullName evidence="4">5839_t:CDS:1</fullName>
    </submittedName>
</protein>
<keyword evidence="5" id="KW-1185">Reference proteome</keyword>
<proteinExistence type="predicted"/>
<dbReference type="Gene3D" id="3.40.50.11350">
    <property type="match status" value="1"/>
</dbReference>
<dbReference type="InterPro" id="IPR019378">
    <property type="entry name" value="GDP-Fuc_O-FucTrfase"/>
</dbReference>
<sequence length="467" mass="53820">MAFFYTLSNRLPTYDMGDYSPHGIPNKVNYKPSSQETKKFLDVEVYENIKIVNFEPEEKFLAYFTHSGYHNQRIALENALLLSKLLNRTLLMPPALLGPPIPWVRFDKMYERLFLSTKNGLDHCIEIPKEYPLPAECLDYYTYTSVSWDFLLDMKPIRQWNKIIDRIDHSFEWLESNLVEELNRIDNKVIHLGSLFGSYRVTPELPTSEKNMKFIRHHLVPHNSFIQKAAERVVEQLGGEHNFIGLHIRVSDGFFMKTARKNIDLMYHTIINKYTNLTPEEVDKLEGGTHDQDILDDDSVDLGDENPYNKMTNITKRGGNQMVGSGGFNRKRAYMPELSNKINGFSNKVNCKSSLHPTDQGVNTVIFIATDAASPRNNPLLFKFFNTFPCVFVLDDFGQDLIDIKYVRNAQDKTPLAKYLIPMLDSMISAKGFQFIGTPKSTFSKYIETTLFPIYAGKELEIRITTT</sequence>
<dbReference type="Proteomes" id="UP000789375">
    <property type="component" value="Unassembled WGS sequence"/>
</dbReference>
<evidence type="ECO:0000256" key="2">
    <source>
        <dbReference type="ARBA" id="ARBA00023253"/>
    </source>
</evidence>
<dbReference type="AlphaFoldDB" id="A0A9N8W4S3"/>
<evidence type="ECO:0000313" key="4">
    <source>
        <dbReference type="EMBL" id="CAG8477036.1"/>
    </source>
</evidence>
<dbReference type="PANTHER" id="PTHR36050:SF1">
    <property type="entry name" value="O-FUCOSYLTRANSFERASE 30"/>
    <property type="match status" value="1"/>
</dbReference>
<evidence type="ECO:0000256" key="1">
    <source>
        <dbReference type="ARBA" id="ARBA00022679"/>
    </source>
</evidence>
<keyword evidence="2" id="KW-0294">Fucose metabolism</keyword>
<reference evidence="4" key="1">
    <citation type="submission" date="2021-06" db="EMBL/GenBank/DDBJ databases">
        <authorList>
            <person name="Kallberg Y."/>
            <person name="Tangrot J."/>
            <person name="Rosling A."/>
        </authorList>
    </citation>
    <scope>NUCLEOTIDE SEQUENCE</scope>
    <source>
        <strain evidence="4">87-6 pot B 2015</strain>
    </source>
</reference>
<gene>
    <name evidence="4" type="ORF">FMOSSE_LOCUS2812</name>
</gene>
<organism evidence="4 5">
    <name type="scientific">Funneliformis mosseae</name>
    <name type="common">Endomycorrhizal fungus</name>
    <name type="synonym">Glomus mosseae</name>
    <dbReference type="NCBI Taxonomy" id="27381"/>
    <lineage>
        <taxon>Eukaryota</taxon>
        <taxon>Fungi</taxon>
        <taxon>Fungi incertae sedis</taxon>
        <taxon>Mucoromycota</taxon>
        <taxon>Glomeromycotina</taxon>
        <taxon>Glomeromycetes</taxon>
        <taxon>Glomerales</taxon>
        <taxon>Glomeraceae</taxon>
        <taxon>Funneliformis</taxon>
    </lineage>
</organism>
<dbReference type="Pfam" id="PF10250">
    <property type="entry name" value="O-FucT"/>
    <property type="match status" value="1"/>
</dbReference>
<comment type="caution">
    <text evidence="4">The sequence shown here is derived from an EMBL/GenBank/DDBJ whole genome shotgun (WGS) entry which is preliminary data.</text>
</comment>
<evidence type="ECO:0000256" key="3">
    <source>
        <dbReference type="ARBA" id="ARBA00023277"/>
    </source>
</evidence>
<name>A0A9N8W4S3_FUNMO</name>
<keyword evidence="1" id="KW-0808">Transferase</keyword>